<evidence type="ECO:0008006" key="9">
    <source>
        <dbReference type="Google" id="ProtNLM"/>
    </source>
</evidence>
<evidence type="ECO:0000256" key="1">
    <source>
        <dbReference type="ARBA" id="ARBA00004651"/>
    </source>
</evidence>
<comment type="caution">
    <text evidence="7">The sequence shown here is derived from an EMBL/GenBank/DDBJ whole genome shotgun (WGS) entry which is preliminary data.</text>
</comment>
<evidence type="ECO:0000256" key="3">
    <source>
        <dbReference type="ARBA" id="ARBA00022692"/>
    </source>
</evidence>
<dbReference type="NCBIfam" id="TIGR00765">
    <property type="entry name" value="yihY_not_rbn"/>
    <property type="match status" value="1"/>
</dbReference>
<feature type="transmembrane region" description="Helical" evidence="6">
    <location>
        <begin position="162"/>
        <end position="188"/>
    </location>
</feature>
<dbReference type="RefSeq" id="WP_187255235.1">
    <property type="nucleotide sequence ID" value="NZ_JBHULF010000006.1"/>
</dbReference>
<feature type="transmembrane region" description="Helical" evidence="6">
    <location>
        <begin position="208"/>
        <end position="226"/>
    </location>
</feature>
<evidence type="ECO:0000256" key="5">
    <source>
        <dbReference type="ARBA" id="ARBA00023136"/>
    </source>
</evidence>
<feature type="transmembrane region" description="Helical" evidence="6">
    <location>
        <begin position="54"/>
        <end position="79"/>
    </location>
</feature>
<reference evidence="7 8" key="1">
    <citation type="submission" date="2016-07" db="EMBL/GenBank/DDBJ databases">
        <title>Genome analysis of Flavihumibacter stibioxidans YS-17.</title>
        <authorList>
            <person name="Shi K."/>
            <person name="Han Y."/>
            <person name="Wang G."/>
        </authorList>
    </citation>
    <scope>NUCLEOTIDE SEQUENCE [LARGE SCALE GENOMIC DNA]</scope>
    <source>
        <strain evidence="7 8">YS-17</strain>
    </source>
</reference>
<evidence type="ECO:0000313" key="8">
    <source>
        <dbReference type="Proteomes" id="UP000765802"/>
    </source>
</evidence>
<evidence type="ECO:0000256" key="2">
    <source>
        <dbReference type="ARBA" id="ARBA00022475"/>
    </source>
</evidence>
<keyword evidence="8" id="KW-1185">Reference proteome</keyword>
<dbReference type="Proteomes" id="UP000765802">
    <property type="component" value="Unassembled WGS sequence"/>
</dbReference>
<sequence>MTKLERIILNTLPVRFLISKSKKIVLPGFEGLPLYDVIVFFIRQVQKVGLNDRAAAISFNLLMAIPAATIFLCTLIPYMPFSKQITTELLSLTHDLTPDLSTYLIVKDFLEDFLETPRSGLLSFGFLVAVYYASNAVLGIMRTFNKSLLYSTSKNFLENRWMAVRITTVIIFLVLLAILLMMAQGTLLNWVLDRINLNTPIINWLVKNLRWIFIIALVYYTIAIIYKYGPAIHERWQLSSPGTIFATVLIIITVIIFSIWVNKFNNFNKVYGSIGTILILMLLTYFSSLVLLIGYELNVSIHSLKMMAAERERKEAHTAHQL</sequence>
<accession>A0ABR7M4F9</accession>
<feature type="transmembrane region" description="Helical" evidence="6">
    <location>
        <begin position="121"/>
        <end position="141"/>
    </location>
</feature>
<keyword evidence="3 6" id="KW-0812">Transmembrane</keyword>
<evidence type="ECO:0000256" key="6">
    <source>
        <dbReference type="SAM" id="Phobius"/>
    </source>
</evidence>
<proteinExistence type="predicted"/>
<keyword evidence="5 6" id="KW-0472">Membrane</keyword>
<evidence type="ECO:0000256" key="4">
    <source>
        <dbReference type="ARBA" id="ARBA00022989"/>
    </source>
</evidence>
<keyword evidence="4 6" id="KW-1133">Transmembrane helix</keyword>
<keyword evidence="2" id="KW-1003">Cell membrane</keyword>
<dbReference type="PANTHER" id="PTHR30213:SF0">
    <property type="entry name" value="UPF0761 MEMBRANE PROTEIN YIHY"/>
    <property type="match status" value="1"/>
</dbReference>
<protein>
    <recommendedName>
        <fullName evidence="9">YihY/virulence factor BrkB family protein</fullName>
    </recommendedName>
</protein>
<name>A0ABR7M4F9_9BACT</name>
<dbReference type="EMBL" id="MBUA01000001">
    <property type="protein sequence ID" value="MBC6489900.1"/>
    <property type="molecule type" value="Genomic_DNA"/>
</dbReference>
<feature type="transmembrane region" description="Helical" evidence="6">
    <location>
        <begin position="238"/>
        <end position="261"/>
    </location>
</feature>
<dbReference type="PIRSF" id="PIRSF035875">
    <property type="entry name" value="RNase_BN"/>
    <property type="match status" value="1"/>
</dbReference>
<gene>
    <name evidence="7" type="ORF">BC349_02900</name>
</gene>
<comment type="subcellular location">
    <subcellularLocation>
        <location evidence="1">Cell membrane</location>
        <topology evidence="1">Multi-pass membrane protein</topology>
    </subcellularLocation>
</comment>
<dbReference type="Pfam" id="PF03631">
    <property type="entry name" value="Virul_fac_BrkB"/>
    <property type="match status" value="1"/>
</dbReference>
<dbReference type="InterPro" id="IPR017039">
    <property type="entry name" value="Virul_fac_BrkB"/>
</dbReference>
<organism evidence="7 8">
    <name type="scientific">Flavihumibacter stibioxidans</name>
    <dbReference type="NCBI Taxonomy" id="1834163"/>
    <lineage>
        <taxon>Bacteria</taxon>
        <taxon>Pseudomonadati</taxon>
        <taxon>Bacteroidota</taxon>
        <taxon>Chitinophagia</taxon>
        <taxon>Chitinophagales</taxon>
        <taxon>Chitinophagaceae</taxon>
        <taxon>Flavihumibacter</taxon>
    </lineage>
</organism>
<dbReference type="PANTHER" id="PTHR30213">
    <property type="entry name" value="INNER MEMBRANE PROTEIN YHJD"/>
    <property type="match status" value="1"/>
</dbReference>
<evidence type="ECO:0000313" key="7">
    <source>
        <dbReference type="EMBL" id="MBC6489900.1"/>
    </source>
</evidence>
<feature type="transmembrane region" description="Helical" evidence="6">
    <location>
        <begin position="273"/>
        <end position="297"/>
    </location>
</feature>